<dbReference type="InterPro" id="IPR011500">
    <property type="entry name" value="GPCR_3_9-Cys_dom"/>
</dbReference>
<dbReference type="RefSeq" id="XP_054832671.1">
    <property type="nucleotide sequence ID" value="XM_054976696.1"/>
</dbReference>
<feature type="transmembrane region" description="Helical" evidence="12">
    <location>
        <begin position="501"/>
        <end position="525"/>
    </location>
</feature>
<dbReference type="GO" id="GO:0005886">
    <property type="term" value="C:plasma membrane"/>
    <property type="evidence" value="ECO:0007669"/>
    <property type="project" value="UniProtKB-SubCell"/>
</dbReference>
<evidence type="ECO:0000256" key="9">
    <source>
        <dbReference type="ARBA" id="ARBA00023170"/>
    </source>
</evidence>
<dbReference type="Pfam" id="PF07562">
    <property type="entry name" value="NCD3G"/>
    <property type="match status" value="1"/>
</dbReference>
<sequence length="695" mass="79023">MDYAQVPSFYQMVPNDTQQYTGILLLLLHFNWTWIGFFAAVGVNLEWFVQNMLPVFSQQGICFAFIKSFSNLGYDFANGDLMKWWVKLYTKIVHSNANVLIFNGDNRYMIILRKLVTLLEIKDTDQKPKGHVWIFTAPIELKFFANQRGWDMQTFHGAISVATHSNELLGFQQFLKSRTPSGTKEDGFIRDFWAYAFDCAMLVSVLDYRNGDNCTGEERLENLPEHILEKNMTGRSYSIYNAIYAVAHALHAMYSSKSKIKTMMEEDRKQLQNQQPWQLHHFLRHVSFNNSAGDKISFDQNGMLVAGFDVENWIIFPNQSFIKVKVGRMDLQAPLEEALTINKEAIVWHSSFNQVLPVSVCNDICYPGHRKKKKEGKPSCCYDCILCPEGKISDKYDMANCFQCADGHFPNMDQNFCIPKVVNFLTYEEPLGIGLTLLALFFTFITALVLGIFITHHHTPLVKANNRTLTFTLLICLLFCFPCAFLFIGQPQRVTCFLRQTAFGIVFSMAVSCVLAKSLTVVLAFMATRPGSRLRKLVRKTFTNLIVLSCSLIQAGICAVWLATSPPFPDVNMHSETKEIVLECNEGSVAMFYCVLGYIGCLVIPSFIVAFLARKLPDSFNEAKFITFSMLVFCSVWITFFPTYLSSKGKNIVVVEIFSILASSSGLLGCIFAPKCYIILMRPDLNKKEHLIKTH</sequence>
<dbReference type="PRINTS" id="PR01535">
    <property type="entry name" value="VOMERONASL2R"/>
</dbReference>
<keyword evidence="8 12" id="KW-0472">Membrane</keyword>
<dbReference type="PROSITE" id="PS50259">
    <property type="entry name" value="G_PROTEIN_RECEP_F3_4"/>
    <property type="match status" value="1"/>
</dbReference>
<feature type="transmembrane region" description="Helical" evidence="12">
    <location>
        <begin position="590"/>
        <end position="613"/>
    </location>
</feature>
<dbReference type="PANTHER" id="PTHR24061">
    <property type="entry name" value="CALCIUM-SENSING RECEPTOR-RELATED"/>
    <property type="match status" value="1"/>
</dbReference>
<dbReference type="InterPro" id="IPR038550">
    <property type="entry name" value="GPCR_3_9-Cys_sf"/>
</dbReference>
<evidence type="ECO:0000256" key="11">
    <source>
        <dbReference type="ARBA" id="ARBA00023224"/>
    </source>
</evidence>
<dbReference type="InterPro" id="IPR000337">
    <property type="entry name" value="GPCR_3"/>
</dbReference>
<evidence type="ECO:0000256" key="5">
    <source>
        <dbReference type="ARBA" id="ARBA00022729"/>
    </source>
</evidence>
<keyword evidence="5" id="KW-0732">Signal</keyword>
<keyword evidence="11" id="KW-0807">Transducer</keyword>
<dbReference type="GeneID" id="129327949"/>
<feature type="transmembrane region" description="Helical" evidence="12">
    <location>
        <begin position="657"/>
        <end position="680"/>
    </location>
</feature>
<dbReference type="PROSITE" id="PS00981">
    <property type="entry name" value="G_PROTEIN_RECEP_F3_3"/>
    <property type="match status" value="1"/>
</dbReference>
<keyword evidence="4 12" id="KW-0812">Transmembrane</keyword>
<gene>
    <name evidence="15" type="primary">LOC129327949</name>
</gene>
<reference evidence="15" key="1">
    <citation type="submission" date="2025-08" db="UniProtKB">
        <authorList>
            <consortium name="RefSeq"/>
        </authorList>
    </citation>
    <scope>IDENTIFICATION</scope>
    <source>
        <tissue evidence="15">Blood</tissue>
    </source>
</reference>
<name>A0AA97J842_EUBMA</name>
<dbReference type="InterPro" id="IPR028082">
    <property type="entry name" value="Peripla_BP_I"/>
</dbReference>
<evidence type="ECO:0000256" key="3">
    <source>
        <dbReference type="ARBA" id="ARBA00022475"/>
    </source>
</evidence>
<dbReference type="InterPro" id="IPR017979">
    <property type="entry name" value="GPCR_3_CS"/>
</dbReference>
<dbReference type="Proteomes" id="UP001190640">
    <property type="component" value="Chromosome 4"/>
</dbReference>
<keyword evidence="7" id="KW-0297">G-protein coupled receptor</keyword>
<evidence type="ECO:0000256" key="1">
    <source>
        <dbReference type="ARBA" id="ARBA00004651"/>
    </source>
</evidence>
<dbReference type="InterPro" id="IPR004073">
    <property type="entry name" value="GPCR_3_vmron_rcpt_2"/>
</dbReference>
<dbReference type="InterPro" id="IPR017978">
    <property type="entry name" value="GPCR_3_C"/>
</dbReference>
<feature type="transmembrane region" description="Helical" evidence="12">
    <location>
        <begin position="468"/>
        <end position="489"/>
    </location>
</feature>
<dbReference type="InterPro" id="IPR000068">
    <property type="entry name" value="GPCR_3_Ca_sens_rcpt-rel"/>
</dbReference>
<dbReference type="Pfam" id="PF00003">
    <property type="entry name" value="7tm_3"/>
    <property type="match status" value="1"/>
</dbReference>
<feature type="transmembrane region" description="Helical" evidence="12">
    <location>
        <begin position="431"/>
        <end position="456"/>
    </location>
</feature>
<feature type="domain" description="G-protein coupled receptors family 3 profile" evidence="13">
    <location>
        <begin position="431"/>
        <end position="695"/>
    </location>
</feature>
<protein>
    <submittedName>
        <fullName evidence="15">Vomeronasal type-2 receptor 26-like</fullName>
    </submittedName>
</protein>
<evidence type="ECO:0000256" key="2">
    <source>
        <dbReference type="ARBA" id="ARBA00007242"/>
    </source>
</evidence>
<comment type="similarity">
    <text evidence="2">Belongs to the G-protein coupled receptor 3 family.</text>
</comment>
<evidence type="ECO:0000256" key="7">
    <source>
        <dbReference type="ARBA" id="ARBA00023040"/>
    </source>
</evidence>
<keyword evidence="6 12" id="KW-1133">Transmembrane helix</keyword>
<dbReference type="PRINTS" id="PR00248">
    <property type="entry name" value="GPCRMGR"/>
</dbReference>
<dbReference type="Gene3D" id="3.40.50.2300">
    <property type="match status" value="2"/>
</dbReference>
<evidence type="ECO:0000259" key="13">
    <source>
        <dbReference type="PROSITE" id="PS50259"/>
    </source>
</evidence>
<dbReference type="SUPFAM" id="SSF53822">
    <property type="entry name" value="Periplasmic binding protein-like I"/>
    <property type="match status" value="1"/>
</dbReference>
<dbReference type="Pfam" id="PF01094">
    <property type="entry name" value="ANF_receptor"/>
    <property type="match status" value="1"/>
</dbReference>
<evidence type="ECO:0000256" key="4">
    <source>
        <dbReference type="ARBA" id="ARBA00022692"/>
    </source>
</evidence>
<dbReference type="FunFam" id="2.10.50.30:FF:000002">
    <property type="entry name" value="Vomeronasal 2 receptor, h1"/>
    <property type="match status" value="1"/>
</dbReference>
<organism evidence="14 15">
    <name type="scientific">Eublepharis macularius</name>
    <name type="common">Leopard gecko</name>
    <name type="synonym">Cyrtodactylus macularius</name>
    <dbReference type="NCBI Taxonomy" id="481883"/>
    <lineage>
        <taxon>Eukaryota</taxon>
        <taxon>Metazoa</taxon>
        <taxon>Chordata</taxon>
        <taxon>Craniata</taxon>
        <taxon>Vertebrata</taxon>
        <taxon>Euteleostomi</taxon>
        <taxon>Lepidosauria</taxon>
        <taxon>Squamata</taxon>
        <taxon>Bifurcata</taxon>
        <taxon>Gekkota</taxon>
        <taxon>Eublepharidae</taxon>
        <taxon>Eublepharinae</taxon>
        <taxon>Eublepharis</taxon>
    </lineage>
</organism>
<evidence type="ECO:0000256" key="10">
    <source>
        <dbReference type="ARBA" id="ARBA00023180"/>
    </source>
</evidence>
<keyword evidence="14" id="KW-1185">Reference proteome</keyword>
<evidence type="ECO:0000256" key="12">
    <source>
        <dbReference type="SAM" id="Phobius"/>
    </source>
</evidence>
<evidence type="ECO:0000256" key="8">
    <source>
        <dbReference type="ARBA" id="ARBA00023136"/>
    </source>
</evidence>
<proteinExistence type="inferred from homology"/>
<dbReference type="InterPro" id="IPR001828">
    <property type="entry name" value="ANF_lig-bd_rcpt"/>
</dbReference>
<dbReference type="FunFam" id="3.40.50.2300:FF:000024">
    <property type="entry name" value="Vomeronasal 2, receptor 73"/>
    <property type="match status" value="1"/>
</dbReference>
<evidence type="ECO:0000256" key="6">
    <source>
        <dbReference type="ARBA" id="ARBA00022989"/>
    </source>
</evidence>
<dbReference type="AlphaFoldDB" id="A0AA97J842"/>
<dbReference type="CDD" id="cd15283">
    <property type="entry name" value="7tmC_V2R_pheromone"/>
    <property type="match status" value="1"/>
</dbReference>
<accession>A0AA97J842</accession>
<evidence type="ECO:0000313" key="14">
    <source>
        <dbReference type="Proteomes" id="UP001190640"/>
    </source>
</evidence>
<keyword evidence="10" id="KW-0325">Glycoprotein</keyword>
<dbReference type="GO" id="GO:0004930">
    <property type="term" value="F:G protein-coupled receptor activity"/>
    <property type="evidence" value="ECO:0007669"/>
    <property type="project" value="UniProtKB-KW"/>
</dbReference>
<dbReference type="Gene3D" id="2.10.50.30">
    <property type="entry name" value="GPCR, family 3, nine cysteines domain"/>
    <property type="match status" value="1"/>
</dbReference>
<keyword evidence="9" id="KW-0675">Receptor</keyword>
<feature type="transmembrane region" description="Helical" evidence="12">
    <location>
        <begin position="625"/>
        <end position="645"/>
    </location>
</feature>
<dbReference type="KEGG" id="emc:129327949"/>
<dbReference type="PANTHER" id="PTHR24061:SF599">
    <property type="entry name" value="G-PROTEIN COUPLED RECEPTORS FAMILY 3 PROFILE DOMAIN-CONTAINING PROTEIN"/>
    <property type="match status" value="1"/>
</dbReference>
<evidence type="ECO:0000313" key="15">
    <source>
        <dbReference type="RefSeq" id="XP_054832671.1"/>
    </source>
</evidence>
<keyword evidence="3" id="KW-1003">Cell membrane</keyword>
<comment type="subcellular location">
    <subcellularLocation>
        <location evidence="1">Cell membrane</location>
        <topology evidence="1">Multi-pass membrane protein</topology>
    </subcellularLocation>
</comment>
<feature type="transmembrane region" description="Helical" evidence="12">
    <location>
        <begin position="545"/>
        <end position="564"/>
    </location>
</feature>
<feature type="transmembrane region" description="Helical" evidence="12">
    <location>
        <begin position="20"/>
        <end position="43"/>
    </location>
</feature>